<dbReference type="SUPFAM" id="SSF54236">
    <property type="entry name" value="Ubiquitin-like"/>
    <property type="match status" value="1"/>
</dbReference>
<evidence type="ECO:0000313" key="3">
    <source>
        <dbReference type="EMBL" id="CEM19431.1"/>
    </source>
</evidence>
<feature type="compositionally biased region" description="Basic residues" evidence="1">
    <location>
        <begin position="242"/>
        <end position="258"/>
    </location>
</feature>
<gene>
    <name evidence="3" type="ORF">Cvel_3815</name>
</gene>
<dbReference type="InterPro" id="IPR029071">
    <property type="entry name" value="Ubiquitin-like_domsf"/>
</dbReference>
<feature type="compositionally biased region" description="Low complexity" evidence="1">
    <location>
        <begin position="340"/>
        <end position="354"/>
    </location>
</feature>
<protein>
    <recommendedName>
        <fullName evidence="2">Ubiquitin-like domain-containing protein</fullName>
    </recommendedName>
</protein>
<feature type="domain" description="Ubiquitin-like" evidence="2">
    <location>
        <begin position="1"/>
        <end position="86"/>
    </location>
</feature>
<dbReference type="InterPro" id="IPR000626">
    <property type="entry name" value="Ubiquitin-like_dom"/>
</dbReference>
<proteinExistence type="predicted"/>
<dbReference type="EMBL" id="CDMZ01000684">
    <property type="protein sequence ID" value="CEM19431.1"/>
    <property type="molecule type" value="Genomic_DNA"/>
</dbReference>
<accession>A0A0G4FWV7</accession>
<feature type="region of interest" description="Disordered" evidence="1">
    <location>
        <begin position="338"/>
        <end position="400"/>
    </location>
</feature>
<feature type="compositionally biased region" description="Basic and acidic residues" evidence="1">
    <location>
        <begin position="259"/>
        <end position="270"/>
    </location>
</feature>
<evidence type="ECO:0000259" key="2">
    <source>
        <dbReference type="PROSITE" id="PS50053"/>
    </source>
</evidence>
<dbReference type="PROSITE" id="PS50053">
    <property type="entry name" value="UBIQUITIN_2"/>
    <property type="match status" value="1"/>
</dbReference>
<reference evidence="3" key="1">
    <citation type="submission" date="2014-11" db="EMBL/GenBank/DDBJ databases">
        <authorList>
            <person name="Otto D Thomas"/>
            <person name="Naeem Raeece"/>
        </authorList>
    </citation>
    <scope>NUCLEOTIDE SEQUENCE</scope>
</reference>
<name>A0A0G4FWV7_9ALVE</name>
<organism evidence="3">
    <name type="scientific">Chromera velia CCMP2878</name>
    <dbReference type="NCBI Taxonomy" id="1169474"/>
    <lineage>
        <taxon>Eukaryota</taxon>
        <taxon>Sar</taxon>
        <taxon>Alveolata</taxon>
        <taxon>Colpodellida</taxon>
        <taxon>Chromeraceae</taxon>
        <taxon>Chromera</taxon>
    </lineage>
</organism>
<dbReference type="VEuPathDB" id="CryptoDB:Cvel_3815"/>
<feature type="compositionally biased region" description="Acidic residues" evidence="1">
    <location>
        <begin position="379"/>
        <end position="388"/>
    </location>
</feature>
<dbReference type="AlphaFoldDB" id="A0A0G4FWV7"/>
<sequence>MRLRVRILVGRTGFIDMEATDRVGRLRQEINAANHTQGLFADPGAIFFFSQPGRGTKHLKDESRTLGSYGVNTEGTIDLSLSFKADGGRAEFSDPLCSLVRTYAINRSEDEVPLQEIKRALLTYKEVGLEIFLTDRTQLCGSAVPQKRMTSALHGAVENFLFATQKEEAVLRKYLEVLREVLFSGLCWRILDQKDSLGRTPTEIARNALLQKSLPRLGWLYERGEKEAQSAQTESESDPARLVRRGRVMARPKSKKPQRKADPETSRDSCDCQAPWQLLQYSSWRFLESRPDPLCPVHRKPYGDFAERAGDRLRERARQPRQPREPLPLGSIFLTRGQPSAATASSSSSAAAAARPSIYTPPPQWVDMHERADSSVDQSDSEEEDDADTVSLPDSNTPAPSVSVVRQMLQEALKLLLFALRARDTVCVLRRVALLVRAQRAVAVSKPELSNSPVGLFLNLDLAVRLPAGASIHAKERSEPVDSLTDSHSSTVACSSLSSLSSIDCQSGREVGERQKRVGQLDRKLVPLQQRVLSFLW</sequence>
<feature type="region of interest" description="Disordered" evidence="1">
    <location>
        <begin position="228"/>
        <end position="270"/>
    </location>
</feature>
<evidence type="ECO:0000256" key="1">
    <source>
        <dbReference type="SAM" id="MobiDB-lite"/>
    </source>
</evidence>